<sequence length="148" mass="15927">MTTEESGSLFRSLGDAVQTALDQLNSAVESGDEAANAVAYSNLLGALVDATLAASDALHRFRPFTEPGFFSDEAPDFNEVVDAGLDLDADAVISRELIEALAVVEETHRGNPVHREFAKAMAPGPLAMRAVMKLERELNALRREVRGE</sequence>
<evidence type="ECO:0000313" key="2">
    <source>
        <dbReference type="EMBL" id="SBS78926.1"/>
    </source>
</evidence>
<proteinExistence type="predicted"/>
<evidence type="ECO:0000313" key="1">
    <source>
        <dbReference type="EMBL" id="SBS71262.1"/>
    </source>
</evidence>
<name>A0A1Y5NXU2_9MYCO</name>
<dbReference type="EMBL" id="FLQS01000002">
    <property type="protein sequence ID" value="SBS71262.1"/>
    <property type="molecule type" value="Genomic_DNA"/>
</dbReference>
<dbReference type="EMBL" id="FLQS01000061">
    <property type="protein sequence ID" value="SBS78926.1"/>
    <property type="molecule type" value="Genomic_DNA"/>
</dbReference>
<dbReference type="AlphaFoldDB" id="A0A1Y5NXU2"/>
<protein>
    <submittedName>
        <fullName evidence="1">Uncharacterized protein</fullName>
    </submittedName>
</protein>
<gene>
    <name evidence="1" type="ORF">MHPYR_100172</name>
    <name evidence="2" type="ORF">MHPYR_640029</name>
</gene>
<organism evidence="1">
    <name type="scientific">uncultured Mycobacterium sp</name>
    <dbReference type="NCBI Taxonomy" id="171292"/>
    <lineage>
        <taxon>Bacteria</taxon>
        <taxon>Bacillati</taxon>
        <taxon>Actinomycetota</taxon>
        <taxon>Actinomycetes</taxon>
        <taxon>Mycobacteriales</taxon>
        <taxon>Mycobacteriaceae</taxon>
        <taxon>Mycobacterium</taxon>
        <taxon>environmental samples</taxon>
    </lineage>
</organism>
<reference evidence="1" key="1">
    <citation type="submission" date="2016-03" db="EMBL/GenBank/DDBJ databases">
        <authorList>
            <person name="Ploux O."/>
        </authorList>
    </citation>
    <scope>NUCLEOTIDE SEQUENCE</scope>
    <source>
        <strain evidence="1">UC10</strain>
    </source>
</reference>
<accession>A0A1Y5NXU2</accession>